<dbReference type="InterPro" id="IPR016024">
    <property type="entry name" value="ARM-type_fold"/>
</dbReference>
<dbReference type="EMBL" id="RFLV01000004">
    <property type="protein sequence ID" value="TIH07032.1"/>
    <property type="molecule type" value="Genomic_DNA"/>
</dbReference>
<keyword evidence="1" id="KW-0456">Lyase</keyword>
<dbReference type="AlphaFoldDB" id="A0A4T1ZTY5"/>
<dbReference type="SMART" id="SM00567">
    <property type="entry name" value="EZ_HEAT"/>
    <property type="match status" value="2"/>
</dbReference>
<gene>
    <name evidence="1" type="ORF">D8779_16915</name>
</gene>
<reference evidence="1 2" key="1">
    <citation type="submission" date="2018-10" db="EMBL/GenBank/DDBJ databases">
        <title>Pseudomonas leptonychotis sp. nov., isolated from Weddell seals in Antarctica.</title>
        <authorList>
            <person name="Novakova D."/>
            <person name="Svec P."/>
            <person name="Kralova S."/>
            <person name="Kristofova L."/>
            <person name="Zeman M."/>
            <person name="Pantucek R."/>
            <person name="Maslanova I."/>
            <person name="Sedlacek I."/>
        </authorList>
    </citation>
    <scope>NUCLEOTIDE SEQUENCE [LARGE SCALE GENOMIC DNA]</scope>
    <source>
        <strain evidence="1 2">CCM 8849</strain>
    </source>
</reference>
<proteinExistence type="predicted"/>
<dbReference type="InterPro" id="IPR011989">
    <property type="entry name" value="ARM-like"/>
</dbReference>
<accession>A0A4T1ZTY5</accession>
<sequence>MKHLKEWLERLRRQPQHPLSSTHYWQQDALNVLADCDEQSDWLQLSRNSNGFVREVAVRVLCDTPSPQALLALVERLNDWVAQVRQLAERGVQQYLHPNQADALLYALEPLLALAGKGRCNPDAILQQMAEVLSRPELHAALIEALNGRRGKGARFLFELLLKSEAGALPTTLQIAMKHADTDVRRMALTASRRLPQAEARVLLRLGFASPSAQIRVTALREWLAQDEQLPQIQNLLRLGLLDPAPAVRCLACWAAPRYQINSSDVLMLGLAEQPTDKNGWLGLIGLAKDLVETRALPTLQIALLHTAPVVRSRALEAIAAIAPDDVLATLLSALDNPSTQVVRAASRLLKRQPIRTGDEQLSAAIVSSLRQGESRKLVTLAALTPLWIHLQHLLQALEIAEDEGQREGLLAALNIWHKRRRRAYALRATAEQQALLSTHLLTLMAAGKLEHCDPQYWIN</sequence>
<dbReference type="GO" id="GO:0016829">
    <property type="term" value="F:lyase activity"/>
    <property type="evidence" value="ECO:0007669"/>
    <property type="project" value="UniProtKB-KW"/>
</dbReference>
<comment type="caution">
    <text evidence="1">The sequence shown here is derived from an EMBL/GenBank/DDBJ whole genome shotgun (WGS) entry which is preliminary data.</text>
</comment>
<name>A0A4T1ZTY5_9PSED</name>
<organism evidence="1 2">
    <name type="scientific">Pseudomonas leptonychotis</name>
    <dbReference type="NCBI Taxonomy" id="2448482"/>
    <lineage>
        <taxon>Bacteria</taxon>
        <taxon>Pseudomonadati</taxon>
        <taxon>Pseudomonadota</taxon>
        <taxon>Gammaproteobacteria</taxon>
        <taxon>Pseudomonadales</taxon>
        <taxon>Pseudomonadaceae</taxon>
        <taxon>Pseudomonas</taxon>
    </lineage>
</organism>
<evidence type="ECO:0000313" key="1">
    <source>
        <dbReference type="EMBL" id="TIH07032.1"/>
    </source>
</evidence>
<dbReference type="InterPro" id="IPR004155">
    <property type="entry name" value="PBS_lyase_HEAT"/>
</dbReference>
<keyword evidence="2" id="KW-1185">Reference proteome</keyword>
<evidence type="ECO:0000313" key="2">
    <source>
        <dbReference type="Proteomes" id="UP000307541"/>
    </source>
</evidence>
<dbReference type="SUPFAM" id="SSF48371">
    <property type="entry name" value="ARM repeat"/>
    <property type="match status" value="1"/>
</dbReference>
<dbReference type="OrthoDB" id="6534366at2"/>
<dbReference type="Gene3D" id="1.25.10.10">
    <property type="entry name" value="Leucine-rich Repeat Variant"/>
    <property type="match status" value="2"/>
</dbReference>
<dbReference type="RefSeq" id="WP_136665643.1">
    <property type="nucleotide sequence ID" value="NZ_RFLV01000004.1"/>
</dbReference>
<dbReference type="Proteomes" id="UP000307541">
    <property type="component" value="Unassembled WGS sequence"/>
</dbReference>
<protein>
    <submittedName>
        <fullName evidence="1">PBS lyase</fullName>
    </submittedName>
</protein>